<feature type="transmembrane region" description="Helical" evidence="1">
    <location>
        <begin position="231"/>
        <end position="253"/>
    </location>
</feature>
<organism evidence="2 3">
    <name type="scientific">Sphingomonas baiyangensis</name>
    <dbReference type="NCBI Taxonomy" id="2572576"/>
    <lineage>
        <taxon>Bacteria</taxon>
        <taxon>Pseudomonadati</taxon>
        <taxon>Pseudomonadota</taxon>
        <taxon>Alphaproteobacteria</taxon>
        <taxon>Sphingomonadales</taxon>
        <taxon>Sphingomonadaceae</taxon>
        <taxon>Sphingomonas</taxon>
    </lineage>
</organism>
<sequence length="272" mass="30215">MSRDASSVEAAPVTVSGDDVLAIDAELGEAGAAAPIKGDDGAAARKYYKDFVRRYYALYQSKFAPFRQATDKPLDRAAFDAAFVRSDDRVSSVGEGLTSFDTDRADLDALLEAMTSAAAAKPTTDRLSAYKKAKRQRVTRTIRSTRTETYCREYGYYIDACIDYGTRKVPQSRTVTESRLPKGVTSPPDLFRAYQDRFFALLTQRREENAGKASAERAEIEQDNIIGASRLWSAAYIVGAFISLMFLFLLIAIERHQRRIARVASNPDLLES</sequence>
<evidence type="ECO:0000313" key="3">
    <source>
        <dbReference type="Proteomes" id="UP000309138"/>
    </source>
</evidence>
<dbReference type="Proteomes" id="UP000309138">
    <property type="component" value="Unassembled WGS sequence"/>
</dbReference>
<evidence type="ECO:0000313" key="2">
    <source>
        <dbReference type="EMBL" id="TKD51848.1"/>
    </source>
</evidence>
<comment type="caution">
    <text evidence="2">The sequence shown here is derived from an EMBL/GenBank/DDBJ whole genome shotgun (WGS) entry which is preliminary data.</text>
</comment>
<protein>
    <submittedName>
        <fullName evidence="2">Uncharacterized protein</fullName>
    </submittedName>
</protein>
<dbReference type="RefSeq" id="WP_136943783.1">
    <property type="nucleotide sequence ID" value="NZ_SWKR01000002.1"/>
</dbReference>
<keyword evidence="1" id="KW-1133">Transmembrane helix</keyword>
<name>A0A4V5PTX8_9SPHN</name>
<dbReference type="EMBL" id="SWKR01000002">
    <property type="protein sequence ID" value="TKD51848.1"/>
    <property type="molecule type" value="Genomic_DNA"/>
</dbReference>
<accession>A0A4V5PTX8</accession>
<dbReference type="OrthoDB" id="7562427at2"/>
<dbReference type="AlphaFoldDB" id="A0A4V5PTX8"/>
<reference evidence="2 3" key="1">
    <citation type="submission" date="2019-04" db="EMBL/GenBank/DDBJ databases">
        <authorList>
            <person name="Yang Y."/>
            <person name="Wei D."/>
        </authorList>
    </citation>
    <scope>NUCLEOTIDE SEQUENCE [LARGE SCALE GENOMIC DNA]</scope>
    <source>
        <strain evidence="2 3">L-1-4w-11</strain>
    </source>
</reference>
<proteinExistence type="predicted"/>
<keyword evidence="1" id="KW-0812">Transmembrane</keyword>
<keyword evidence="1" id="KW-0472">Membrane</keyword>
<evidence type="ECO:0000256" key="1">
    <source>
        <dbReference type="SAM" id="Phobius"/>
    </source>
</evidence>
<keyword evidence="3" id="KW-1185">Reference proteome</keyword>
<gene>
    <name evidence="2" type="ORF">FBR43_14645</name>
</gene>